<evidence type="ECO:0000313" key="2">
    <source>
        <dbReference type="Proteomes" id="UP001153069"/>
    </source>
</evidence>
<gene>
    <name evidence="1" type="ORF">SEMRO_91_G047900.1</name>
</gene>
<dbReference type="Proteomes" id="UP001153069">
    <property type="component" value="Unassembled WGS sequence"/>
</dbReference>
<name>A0A9N8DFC8_9STRA</name>
<reference evidence="1" key="1">
    <citation type="submission" date="2020-06" db="EMBL/GenBank/DDBJ databases">
        <authorList>
            <consortium name="Plant Systems Biology data submission"/>
        </authorList>
    </citation>
    <scope>NUCLEOTIDE SEQUENCE</scope>
    <source>
        <strain evidence="1">D6</strain>
    </source>
</reference>
<comment type="caution">
    <text evidence="1">The sequence shown here is derived from an EMBL/GenBank/DDBJ whole genome shotgun (WGS) entry which is preliminary data.</text>
</comment>
<evidence type="ECO:0000313" key="1">
    <source>
        <dbReference type="EMBL" id="CAB9500775.1"/>
    </source>
</evidence>
<dbReference type="EMBL" id="CAICTM010000090">
    <property type="protein sequence ID" value="CAB9500775.1"/>
    <property type="molecule type" value="Genomic_DNA"/>
</dbReference>
<sequence length="154" mass="17583">MSWQILSTITEDRTSVESKASVRLKGTKGGKAHLQGDVTLLSWKDDQGRAIPYNGLPSYMLRLDAERFNDKPVPGGKKRYEIRLPQKVWVTDQPVVRTTRHGNHQVFETKMTLSEETDEGIKEILFRLPIRDDGNKDPHELFFAALTYAGSHQF</sequence>
<proteinExistence type="predicted"/>
<protein>
    <submittedName>
        <fullName evidence="1">Uncharacterized protein</fullName>
    </submittedName>
</protein>
<keyword evidence="2" id="KW-1185">Reference proteome</keyword>
<accession>A0A9N8DFC8</accession>
<dbReference type="AlphaFoldDB" id="A0A9N8DFC8"/>
<organism evidence="1 2">
    <name type="scientific">Seminavis robusta</name>
    <dbReference type="NCBI Taxonomy" id="568900"/>
    <lineage>
        <taxon>Eukaryota</taxon>
        <taxon>Sar</taxon>
        <taxon>Stramenopiles</taxon>
        <taxon>Ochrophyta</taxon>
        <taxon>Bacillariophyta</taxon>
        <taxon>Bacillariophyceae</taxon>
        <taxon>Bacillariophycidae</taxon>
        <taxon>Naviculales</taxon>
        <taxon>Naviculaceae</taxon>
        <taxon>Seminavis</taxon>
    </lineage>
</organism>